<feature type="transmembrane region" description="Helical" evidence="1">
    <location>
        <begin position="45"/>
        <end position="64"/>
    </location>
</feature>
<keyword evidence="3" id="KW-1185">Reference proteome</keyword>
<dbReference type="Pfam" id="PF09527">
    <property type="entry name" value="ATPase_gene1"/>
    <property type="match status" value="1"/>
</dbReference>
<gene>
    <name evidence="2" type="ORF">SAMN05660923_00260</name>
</gene>
<keyword evidence="1" id="KW-1133">Transmembrane helix</keyword>
<dbReference type="OrthoDB" id="1708087at2"/>
<accession>A0A1H2R075</accession>
<keyword evidence="1" id="KW-0812">Transmembrane</keyword>
<organism evidence="2 3">
    <name type="scientific">Tepidimicrobium xylanilyticum</name>
    <dbReference type="NCBI Taxonomy" id="1123352"/>
    <lineage>
        <taxon>Bacteria</taxon>
        <taxon>Bacillati</taxon>
        <taxon>Bacillota</taxon>
        <taxon>Tissierellia</taxon>
        <taxon>Tissierellales</taxon>
        <taxon>Tepidimicrobiaceae</taxon>
        <taxon>Tepidimicrobium</taxon>
    </lineage>
</organism>
<proteinExistence type="predicted"/>
<dbReference type="InterPro" id="IPR032820">
    <property type="entry name" value="ATPase_put"/>
</dbReference>
<sequence>MNRKSDKNVIQYLSLITQIGLSVITPIILGVYLGGFVDRIFHTEMVFTLVFIILGAGTGFLNLFKLTGKHKNNGK</sequence>
<evidence type="ECO:0000256" key="1">
    <source>
        <dbReference type="SAM" id="Phobius"/>
    </source>
</evidence>
<evidence type="ECO:0000313" key="2">
    <source>
        <dbReference type="EMBL" id="SDW12771.1"/>
    </source>
</evidence>
<reference evidence="2 3" key="1">
    <citation type="submission" date="2016-10" db="EMBL/GenBank/DDBJ databases">
        <authorList>
            <person name="de Groot N.N."/>
        </authorList>
    </citation>
    <scope>NUCLEOTIDE SEQUENCE [LARGE SCALE GENOMIC DNA]</scope>
    <source>
        <strain evidence="2 3">DSM 23310</strain>
    </source>
</reference>
<keyword evidence="1" id="KW-0472">Membrane</keyword>
<feature type="transmembrane region" description="Helical" evidence="1">
    <location>
        <begin position="12"/>
        <end position="33"/>
    </location>
</feature>
<evidence type="ECO:0000313" key="3">
    <source>
        <dbReference type="Proteomes" id="UP000198828"/>
    </source>
</evidence>
<dbReference type="RefSeq" id="WP_093750059.1">
    <property type="nucleotide sequence ID" value="NZ_FNNG01000001.1"/>
</dbReference>
<dbReference type="Proteomes" id="UP000198828">
    <property type="component" value="Unassembled WGS sequence"/>
</dbReference>
<dbReference type="AlphaFoldDB" id="A0A1H2R075"/>
<name>A0A1H2R075_9FIRM</name>
<dbReference type="EMBL" id="FNNG01000001">
    <property type="protein sequence ID" value="SDW12771.1"/>
    <property type="molecule type" value="Genomic_DNA"/>
</dbReference>
<protein>
    <submittedName>
        <fullName evidence="2">F0F1-ATPase subunit, putative</fullName>
    </submittedName>
</protein>